<protein>
    <submittedName>
        <fullName evidence="4">Secretion protein HlyD</fullName>
    </submittedName>
</protein>
<evidence type="ECO:0000256" key="1">
    <source>
        <dbReference type="ARBA" id="ARBA00022448"/>
    </source>
</evidence>
<sequence>MKVAIKNIGLLLVVCLLAILPTVGIAAGAVENKEAEPDKGPNNGLMLREGNFVVELAIFETGVPPEYRAWITDDGKAVDPEVVELEVVLTRLGGVRDEIGFTVQESFLRGDMEIYEPHSFKVTVTAQYQGKNYQWQYDSFEGRTTIDQEVADSMGVVTEVAGPALLHETISAYGKLKLPPSGKRELRARFKGQIVRVHKKLGDTVSRGDILFTIESNDSLRSYSLRAPMPGVIAFMDGGAGEATGERILAVIVDIEQTQAEVAVYPLDRQRVKEGNRVMLKQAGGKTPVSGEVIFIEPMAVSGQSQNVLIKLDKLPLGWKPGQFVAAEIEVAKHPVDLAVKCIGLQGFRDFTVVFAKVGQQYEVRMLELGRQDKEWVEVLGGLKPGTEYVSENSFLLKADVEKSGASHDH</sequence>
<dbReference type="Proteomes" id="UP000029443">
    <property type="component" value="Unassembled WGS sequence"/>
</dbReference>
<accession>A0ABR4WD98</accession>
<keyword evidence="1" id="KW-0813">Transport</keyword>
<feature type="domain" description="CzcB-like C-terminal circularly permuted SH3-like" evidence="3">
    <location>
        <begin position="339"/>
        <end position="398"/>
    </location>
</feature>
<dbReference type="PANTHER" id="PTHR30097">
    <property type="entry name" value="CATION EFFLUX SYSTEM PROTEIN CUSB"/>
    <property type="match status" value="1"/>
</dbReference>
<dbReference type="PANTHER" id="PTHR30097:SF4">
    <property type="entry name" value="SLR6042 PROTEIN"/>
    <property type="match status" value="1"/>
</dbReference>
<name>A0ABR4WD98_9GAMM</name>
<gene>
    <name evidence="4" type="ORF">T9A_01382</name>
</gene>
<feature type="domain" description="CzcB N-terminal" evidence="2">
    <location>
        <begin position="44"/>
        <end position="135"/>
    </location>
</feature>
<evidence type="ECO:0000313" key="5">
    <source>
        <dbReference type="Proteomes" id="UP000029443"/>
    </source>
</evidence>
<dbReference type="SUPFAM" id="SSF51230">
    <property type="entry name" value="Single hybrid motif"/>
    <property type="match status" value="1"/>
</dbReference>
<dbReference type="Gene3D" id="2.40.30.170">
    <property type="match status" value="1"/>
</dbReference>
<comment type="caution">
    <text evidence="4">The sequence shown here is derived from an EMBL/GenBank/DDBJ whole genome shotgun (WGS) entry which is preliminary data.</text>
</comment>
<evidence type="ECO:0000259" key="3">
    <source>
        <dbReference type="Pfam" id="PF25975"/>
    </source>
</evidence>
<evidence type="ECO:0000259" key="2">
    <source>
        <dbReference type="Pfam" id="PF25971"/>
    </source>
</evidence>
<proteinExistence type="predicted"/>
<dbReference type="InterPro" id="IPR058646">
    <property type="entry name" value="CzcB_N"/>
</dbReference>
<dbReference type="RefSeq" id="WP_035246382.1">
    <property type="nucleotide sequence ID" value="NZ_ARXU01000004.1"/>
</dbReference>
<dbReference type="InterPro" id="IPR058649">
    <property type="entry name" value="CzcB_C"/>
</dbReference>
<dbReference type="Pfam" id="PF25971">
    <property type="entry name" value="CzcB_N"/>
    <property type="match status" value="1"/>
</dbReference>
<dbReference type="Gene3D" id="2.40.420.20">
    <property type="match status" value="1"/>
</dbReference>
<dbReference type="InterPro" id="IPR011053">
    <property type="entry name" value="Single_hybrid_motif"/>
</dbReference>
<organism evidence="4 5">
    <name type="scientific">Alcanivorax jadensis T9</name>
    <dbReference type="NCBI Taxonomy" id="1177181"/>
    <lineage>
        <taxon>Bacteria</taxon>
        <taxon>Pseudomonadati</taxon>
        <taxon>Pseudomonadota</taxon>
        <taxon>Gammaproteobacteria</taxon>
        <taxon>Oceanospirillales</taxon>
        <taxon>Alcanivoracaceae</taxon>
        <taxon>Alcanivorax</taxon>
    </lineage>
</organism>
<evidence type="ECO:0000313" key="4">
    <source>
        <dbReference type="EMBL" id="KGD61433.1"/>
    </source>
</evidence>
<reference evidence="4 5" key="1">
    <citation type="submission" date="2012-09" db="EMBL/GenBank/DDBJ databases">
        <title>Genome Sequence of alkane-degrading Bacterium Alcanivorax jadensis T9.</title>
        <authorList>
            <person name="Lai Q."/>
            <person name="Shao Z."/>
        </authorList>
    </citation>
    <scope>NUCLEOTIDE SEQUENCE [LARGE SCALE GENOMIC DNA]</scope>
    <source>
        <strain evidence="4 5">T9</strain>
    </source>
</reference>
<dbReference type="InterPro" id="IPR051909">
    <property type="entry name" value="MFP_Cation_Efflux"/>
</dbReference>
<dbReference type="Gene3D" id="2.40.50.100">
    <property type="match status" value="1"/>
</dbReference>
<dbReference type="EMBL" id="ARXU01000004">
    <property type="protein sequence ID" value="KGD61433.1"/>
    <property type="molecule type" value="Genomic_DNA"/>
</dbReference>
<dbReference type="Pfam" id="PF25975">
    <property type="entry name" value="CzcB_C"/>
    <property type="match status" value="1"/>
</dbReference>
<keyword evidence="5" id="KW-1185">Reference proteome</keyword>